<dbReference type="InterPro" id="IPR032466">
    <property type="entry name" value="Metal_Hydrolase"/>
</dbReference>
<dbReference type="Pfam" id="PF04909">
    <property type="entry name" value="Amidohydro_2"/>
    <property type="match status" value="1"/>
</dbReference>
<organism evidence="3 4">
    <name type="scientific">Nocardioides dubius</name>
    <dbReference type="NCBI Taxonomy" id="317019"/>
    <lineage>
        <taxon>Bacteria</taxon>
        <taxon>Bacillati</taxon>
        <taxon>Actinomycetota</taxon>
        <taxon>Actinomycetes</taxon>
        <taxon>Propionibacteriales</taxon>
        <taxon>Nocardioidaceae</taxon>
        <taxon>Nocardioides</taxon>
    </lineage>
</organism>
<dbReference type="PANTHER" id="PTHR21240">
    <property type="entry name" value="2-AMINO-3-CARBOXYLMUCONATE-6-SEMIALDEHYDE DECARBOXYLASE"/>
    <property type="match status" value="1"/>
</dbReference>
<dbReference type="EMBL" id="BAAALG010000006">
    <property type="protein sequence ID" value="GAA1098730.1"/>
    <property type="molecule type" value="Genomic_DNA"/>
</dbReference>
<keyword evidence="1" id="KW-0456">Lyase</keyword>
<feature type="domain" description="Amidohydrolase-related" evidence="2">
    <location>
        <begin position="5"/>
        <end position="305"/>
    </location>
</feature>
<dbReference type="PANTHER" id="PTHR21240:SF28">
    <property type="entry name" value="ISO-OROTATE DECARBOXYLASE (EUROFUNG)"/>
    <property type="match status" value="1"/>
</dbReference>
<proteinExistence type="predicted"/>
<keyword evidence="4" id="KW-1185">Reference proteome</keyword>
<sequence length="306" mass="33751">MNDRIDVHHHASAPSWVREVEHFAPSRPVRPWTPHDALRAMDHHHVARAVVSLTAPGVWFGDAARAVPAAHAANEELAASVLAPGNDGRLAFFAALPLPDVEATLAEIEHASALGCAGYTLLTNVDGRYLGDPEFAPVWAELDRRRAVVFVHPNWTTQPLVPGVSGAIADFLLDTVRTAISLLYAGVLDRHRDVSIILSHAGGFLPYNVHRLAAMSATMLEPRRDAEQLLADARRFYFDTALSTSPTSLPSLLAFADPQRILYGTDWPYALSPTIEYFEREFAAYPLAEEQRSAIEHDNARRLFGW</sequence>
<protein>
    <submittedName>
        <fullName evidence="3">Amidohydrolase family protein</fullName>
    </submittedName>
</protein>
<evidence type="ECO:0000259" key="2">
    <source>
        <dbReference type="Pfam" id="PF04909"/>
    </source>
</evidence>
<gene>
    <name evidence="3" type="ORF">GCM10009668_15250</name>
</gene>
<evidence type="ECO:0000313" key="4">
    <source>
        <dbReference type="Proteomes" id="UP001501581"/>
    </source>
</evidence>
<dbReference type="InterPro" id="IPR032465">
    <property type="entry name" value="ACMSD"/>
</dbReference>
<dbReference type="RefSeq" id="WP_343992985.1">
    <property type="nucleotide sequence ID" value="NZ_BAAALG010000006.1"/>
</dbReference>
<accession>A0ABP4EC54</accession>
<dbReference type="InterPro" id="IPR006680">
    <property type="entry name" value="Amidohydro-rel"/>
</dbReference>
<dbReference type="Gene3D" id="3.20.20.140">
    <property type="entry name" value="Metal-dependent hydrolases"/>
    <property type="match status" value="1"/>
</dbReference>
<dbReference type="Proteomes" id="UP001501581">
    <property type="component" value="Unassembled WGS sequence"/>
</dbReference>
<evidence type="ECO:0000313" key="3">
    <source>
        <dbReference type="EMBL" id="GAA1098730.1"/>
    </source>
</evidence>
<evidence type="ECO:0000256" key="1">
    <source>
        <dbReference type="ARBA" id="ARBA00023239"/>
    </source>
</evidence>
<comment type="caution">
    <text evidence="3">The sequence shown here is derived from an EMBL/GenBank/DDBJ whole genome shotgun (WGS) entry which is preliminary data.</text>
</comment>
<name>A0ABP4EC54_9ACTN</name>
<reference evidence="4" key="1">
    <citation type="journal article" date="2019" name="Int. J. Syst. Evol. Microbiol.">
        <title>The Global Catalogue of Microorganisms (GCM) 10K type strain sequencing project: providing services to taxonomists for standard genome sequencing and annotation.</title>
        <authorList>
            <consortium name="The Broad Institute Genomics Platform"/>
            <consortium name="The Broad Institute Genome Sequencing Center for Infectious Disease"/>
            <person name="Wu L."/>
            <person name="Ma J."/>
        </authorList>
    </citation>
    <scope>NUCLEOTIDE SEQUENCE [LARGE SCALE GENOMIC DNA]</scope>
    <source>
        <strain evidence="4">JCM 13008</strain>
    </source>
</reference>
<dbReference type="SUPFAM" id="SSF51556">
    <property type="entry name" value="Metallo-dependent hydrolases"/>
    <property type="match status" value="1"/>
</dbReference>